<comment type="caution">
    <text evidence="5">The sequence shown here is derived from an EMBL/GenBank/DDBJ whole genome shotgun (WGS) entry which is preliminary data.</text>
</comment>
<dbReference type="SUPFAM" id="SSF54654">
    <property type="entry name" value="CI-2 family of serine protease inhibitors"/>
    <property type="match status" value="1"/>
</dbReference>
<evidence type="ECO:0000256" key="1">
    <source>
        <dbReference type="ARBA" id="ARBA00008210"/>
    </source>
</evidence>
<dbReference type="Gene3D" id="3.30.10.10">
    <property type="entry name" value="Trypsin Inhibitor V, subunit A"/>
    <property type="match status" value="1"/>
</dbReference>
<accession>A0AAD8Y5Q5</accession>
<evidence type="ECO:0000259" key="4">
    <source>
        <dbReference type="Pfam" id="PF03724"/>
    </source>
</evidence>
<evidence type="ECO:0000313" key="5">
    <source>
        <dbReference type="EMBL" id="KAK1739522.1"/>
    </source>
</evidence>
<evidence type="ECO:0000256" key="2">
    <source>
        <dbReference type="ARBA" id="ARBA00022690"/>
    </source>
</evidence>
<feature type="domain" description="DUF306" evidence="4">
    <location>
        <begin position="105"/>
        <end position="217"/>
    </location>
</feature>
<dbReference type="InterPro" id="IPR038670">
    <property type="entry name" value="HslJ-like_sf"/>
</dbReference>
<dbReference type="Proteomes" id="UP001224775">
    <property type="component" value="Unassembled WGS sequence"/>
</dbReference>
<dbReference type="GO" id="GO:0009611">
    <property type="term" value="P:response to wounding"/>
    <property type="evidence" value="ECO:0007669"/>
    <property type="project" value="InterPro"/>
</dbReference>
<dbReference type="InterPro" id="IPR000864">
    <property type="entry name" value="Prot_inh_pot1"/>
</dbReference>
<dbReference type="AlphaFoldDB" id="A0AAD8Y5Q5"/>
<dbReference type="InterPro" id="IPR036354">
    <property type="entry name" value="Prot_inh_pot1_sf"/>
</dbReference>
<comment type="similarity">
    <text evidence="1">Belongs to the protease inhibitor I13 (potato type I serine protease inhibitor) family.</text>
</comment>
<dbReference type="GO" id="GO:0004867">
    <property type="term" value="F:serine-type endopeptidase inhibitor activity"/>
    <property type="evidence" value="ECO:0007669"/>
    <property type="project" value="UniProtKB-KW"/>
</dbReference>
<gene>
    <name evidence="5" type="ORF">QTG54_010065</name>
</gene>
<dbReference type="EMBL" id="JATAAI010000018">
    <property type="protein sequence ID" value="KAK1739522.1"/>
    <property type="molecule type" value="Genomic_DNA"/>
</dbReference>
<dbReference type="Pfam" id="PF03724">
    <property type="entry name" value="META"/>
    <property type="match status" value="1"/>
</dbReference>
<evidence type="ECO:0000256" key="3">
    <source>
        <dbReference type="ARBA" id="ARBA00022900"/>
    </source>
</evidence>
<dbReference type="InterPro" id="IPR005184">
    <property type="entry name" value="DUF306_Meta_HslJ"/>
</dbReference>
<proteinExistence type="inferred from homology"/>
<reference evidence="5" key="1">
    <citation type="submission" date="2023-06" db="EMBL/GenBank/DDBJ databases">
        <title>Survivors Of The Sea: Transcriptome response of Skeletonema marinoi to long-term dormancy.</title>
        <authorList>
            <person name="Pinder M.I.M."/>
            <person name="Kourtchenko O."/>
            <person name="Robertson E.K."/>
            <person name="Larsson T."/>
            <person name="Maumus F."/>
            <person name="Osuna-Cruz C.M."/>
            <person name="Vancaester E."/>
            <person name="Stenow R."/>
            <person name="Vandepoele K."/>
            <person name="Ploug H."/>
            <person name="Bruchert V."/>
            <person name="Godhe A."/>
            <person name="Topel M."/>
        </authorList>
    </citation>
    <scope>NUCLEOTIDE SEQUENCE</scope>
    <source>
        <strain evidence="5">R05AC</strain>
    </source>
</reference>
<keyword evidence="2" id="KW-0646">Protease inhibitor</keyword>
<name>A0AAD8Y5Q5_9STRA</name>
<dbReference type="PRINTS" id="PR00292">
    <property type="entry name" value="POTATOINHBTR"/>
</dbReference>
<sequence>MKQLPQRTTAVIKIYSTATTTTSISNTNEKNTYQLISSKIKQAMRLSNLPSLGLASILFNALQSTAHEPILRGGQLPIPEAPSPEFGNELQDTPVVKDLYLDTFQLAGSNWRASNIRGALLGSDADVTMFFKSKTSVEGSGGCNQFDASWEKLGTLIQINGTEQPLILEHMRVEDLAPTRRYCDGMMAQVENYFFRGLTQDSLFYEFDGEELTLWDAVMGENGRQTRGMFIGRFNNVHVPSWGGQSLVGMTGEEAKAAIEDINPSLQVQTIPEGSMMTMDHRLDRVRIFVGEDGNVNREPQRG</sequence>
<keyword evidence="6" id="KW-1185">Reference proteome</keyword>
<evidence type="ECO:0000313" key="6">
    <source>
        <dbReference type="Proteomes" id="UP001224775"/>
    </source>
</evidence>
<dbReference type="Pfam" id="PF00280">
    <property type="entry name" value="potato_inhibit"/>
    <property type="match status" value="1"/>
</dbReference>
<keyword evidence="3" id="KW-0722">Serine protease inhibitor</keyword>
<organism evidence="5 6">
    <name type="scientific">Skeletonema marinoi</name>
    <dbReference type="NCBI Taxonomy" id="267567"/>
    <lineage>
        <taxon>Eukaryota</taxon>
        <taxon>Sar</taxon>
        <taxon>Stramenopiles</taxon>
        <taxon>Ochrophyta</taxon>
        <taxon>Bacillariophyta</taxon>
        <taxon>Coscinodiscophyceae</taxon>
        <taxon>Thalassiosirophycidae</taxon>
        <taxon>Thalassiosirales</taxon>
        <taxon>Skeletonemataceae</taxon>
        <taxon>Skeletonema</taxon>
        <taxon>Skeletonema marinoi-dohrnii complex</taxon>
    </lineage>
</organism>
<dbReference type="PANTHER" id="PTHR33091:SF29">
    <property type="entry name" value="SUBTILISIN INHIBITOR 1"/>
    <property type="match status" value="1"/>
</dbReference>
<dbReference type="PANTHER" id="PTHR33091">
    <property type="entry name" value="PROTEIN, PUTATIVE, EXPRESSED-RELATED"/>
    <property type="match status" value="1"/>
</dbReference>
<protein>
    <recommendedName>
        <fullName evidence="4">DUF306 domain-containing protein</fullName>
    </recommendedName>
</protein>
<dbReference type="Gene3D" id="2.40.128.270">
    <property type="match status" value="1"/>
</dbReference>